<sequence length="141" mass="15753">MHPTDDLSRPVRLGALSMAKVMRALMDGPCSIQELKVISGLSINTLHEYMRALRKEGVAHIGAWEKDATGRDSLRVYKLGNDKDAPRSKKSKAEVARDCRKRKQDAQLTQSFAVIHPTPVHHHNKPLRHASAHNQLEPALP</sequence>
<evidence type="ECO:0000256" key="1">
    <source>
        <dbReference type="SAM" id="MobiDB-lite"/>
    </source>
</evidence>
<protein>
    <submittedName>
        <fullName evidence="2">Winged helix-turn-helix domain-containing protein</fullName>
    </submittedName>
</protein>
<feature type="compositionally biased region" description="Basic and acidic residues" evidence="1">
    <location>
        <begin position="78"/>
        <end position="98"/>
    </location>
</feature>
<dbReference type="AlphaFoldDB" id="A0A1P8KBD3"/>
<keyword evidence="3" id="KW-1185">Reference proteome</keyword>
<accession>A0A1P8KBD3</accession>
<dbReference type="RefSeq" id="WP_029707275.1">
    <property type="nucleotide sequence ID" value="NZ_CP019239.1"/>
</dbReference>
<reference evidence="2 3" key="1">
    <citation type="submission" date="2017-01" db="EMBL/GenBank/DDBJ databases">
        <authorList>
            <person name="Mah S.A."/>
            <person name="Swanson W.J."/>
            <person name="Moy G.W."/>
            <person name="Vacquier V.D."/>
        </authorList>
    </citation>
    <scope>NUCLEOTIDE SEQUENCE [LARGE SCALE GENOMIC DNA]</scope>
    <source>
        <strain evidence="2 3">DSM 22694</strain>
    </source>
</reference>
<name>A0A1P8KBD3_9BURK</name>
<proteinExistence type="predicted"/>
<dbReference type="KEGG" id="rsb:RS694_12820"/>
<feature type="compositionally biased region" description="Basic residues" evidence="1">
    <location>
        <begin position="119"/>
        <end position="131"/>
    </location>
</feature>
<dbReference type="STRING" id="1484693.RS694_12820"/>
<evidence type="ECO:0000313" key="2">
    <source>
        <dbReference type="EMBL" id="APW43323.1"/>
    </source>
</evidence>
<dbReference type="eggNOG" id="COG0640">
    <property type="taxonomic scope" value="Bacteria"/>
</dbReference>
<gene>
    <name evidence="2" type="ORF">RS694_12820</name>
</gene>
<feature type="region of interest" description="Disordered" evidence="1">
    <location>
        <begin position="117"/>
        <end position="141"/>
    </location>
</feature>
<evidence type="ECO:0000313" key="3">
    <source>
        <dbReference type="Proteomes" id="UP000186110"/>
    </source>
</evidence>
<feature type="region of interest" description="Disordered" evidence="1">
    <location>
        <begin position="78"/>
        <end position="102"/>
    </location>
</feature>
<organism evidence="2 3">
    <name type="scientific">Rhodoferax saidenbachensis</name>
    <dbReference type="NCBI Taxonomy" id="1484693"/>
    <lineage>
        <taxon>Bacteria</taxon>
        <taxon>Pseudomonadati</taxon>
        <taxon>Pseudomonadota</taxon>
        <taxon>Betaproteobacteria</taxon>
        <taxon>Burkholderiales</taxon>
        <taxon>Comamonadaceae</taxon>
        <taxon>Rhodoferax</taxon>
    </lineage>
</organism>
<dbReference type="Proteomes" id="UP000186110">
    <property type="component" value="Chromosome"/>
</dbReference>
<dbReference type="EMBL" id="CP019239">
    <property type="protein sequence ID" value="APW43323.1"/>
    <property type="molecule type" value="Genomic_DNA"/>
</dbReference>